<dbReference type="EMBL" id="JBGBPQ010000012">
    <property type="protein sequence ID" value="KAL1514650.1"/>
    <property type="molecule type" value="Genomic_DNA"/>
</dbReference>
<proteinExistence type="predicted"/>
<sequence>MWSHEPRPALRSAPPPRRALPPTLPFPAPSVRFHQEDLPAFVQRCLTPMDGVPSFSFPEGAPSVFASPSRPHGVLHFRSRRVRGQSGRCKECSHVELCATVQRVRTPQCASFLSHVLAYMCTAVGPAMGAATAAWAGESIRFTLGCQHASAVVIAAVCSGIAQLVATTIAAALIAIFGDSWRASVTPGFGRGDFSALGLDTRKLVRKQTTKAAVKSFASKTIAAAVGQELGVLATVLCAVAAAVTGGVFAAVSIEALHARHWSSRAAMSTAMKATYKTALKTAISSSVKEGIRSWRVSCCGPVMVGALSCGTGIALRNFIVDWISAQPSGNFSHPRGITACPVKPSKPTTPRKPAARA</sequence>
<comment type="caution">
    <text evidence="3">The sequence shown here is derived from an EMBL/GenBank/DDBJ whole genome shotgun (WGS) entry which is preliminary data.</text>
</comment>
<accession>A0AB34J841</accession>
<evidence type="ECO:0000313" key="3">
    <source>
        <dbReference type="EMBL" id="KAL1514650.1"/>
    </source>
</evidence>
<dbReference type="Proteomes" id="UP001515480">
    <property type="component" value="Unassembled WGS sequence"/>
</dbReference>
<keyword evidence="2" id="KW-0472">Membrane</keyword>
<protein>
    <recommendedName>
        <fullName evidence="5">H(+)-exporting diphosphatase</fullName>
    </recommendedName>
</protein>
<keyword evidence="4" id="KW-1185">Reference proteome</keyword>
<keyword evidence="2" id="KW-1133">Transmembrane helix</keyword>
<name>A0AB34J841_PRYPA</name>
<evidence type="ECO:0008006" key="5">
    <source>
        <dbReference type="Google" id="ProtNLM"/>
    </source>
</evidence>
<evidence type="ECO:0000256" key="1">
    <source>
        <dbReference type="SAM" id="MobiDB-lite"/>
    </source>
</evidence>
<feature type="compositionally biased region" description="Pro residues" evidence="1">
    <location>
        <begin position="13"/>
        <end position="23"/>
    </location>
</feature>
<feature type="transmembrane region" description="Helical" evidence="2">
    <location>
        <begin position="149"/>
        <end position="177"/>
    </location>
</feature>
<feature type="transmembrane region" description="Helical" evidence="2">
    <location>
        <begin position="116"/>
        <end position="137"/>
    </location>
</feature>
<dbReference type="AlphaFoldDB" id="A0AB34J841"/>
<evidence type="ECO:0000256" key="2">
    <source>
        <dbReference type="SAM" id="Phobius"/>
    </source>
</evidence>
<feature type="region of interest" description="Disordered" evidence="1">
    <location>
        <begin position="337"/>
        <end position="358"/>
    </location>
</feature>
<evidence type="ECO:0000313" key="4">
    <source>
        <dbReference type="Proteomes" id="UP001515480"/>
    </source>
</evidence>
<gene>
    <name evidence="3" type="ORF">AB1Y20_003740</name>
</gene>
<feature type="transmembrane region" description="Helical" evidence="2">
    <location>
        <begin position="230"/>
        <end position="254"/>
    </location>
</feature>
<keyword evidence="2" id="KW-0812">Transmembrane</keyword>
<feature type="region of interest" description="Disordered" evidence="1">
    <location>
        <begin position="1"/>
        <end position="23"/>
    </location>
</feature>
<reference evidence="3 4" key="1">
    <citation type="journal article" date="2024" name="Science">
        <title>Giant polyketide synthase enzymes in the biosynthesis of giant marine polyether toxins.</title>
        <authorList>
            <person name="Fallon T.R."/>
            <person name="Shende V.V."/>
            <person name="Wierzbicki I.H."/>
            <person name="Pendleton A.L."/>
            <person name="Watervoot N.F."/>
            <person name="Auber R.P."/>
            <person name="Gonzalez D.J."/>
            <person name="Wisecaver J.H."/>
            <person name="Moore B.S."/>
        </authorList>
    </citation>
    <scope>NUCLEOTIDE SEQUENCE [LARGE SCALE GENOMIC DNA]</scope>
    <source>
        <strain evidence="3 4">12B1</strain>
    </source>
</reference>
<organism evidence="3 4">
    <name type="scientific">Prymnesium parvum</name>
    <name type="common">Toxic golden alga</name>
    <dbReference type="NCBI Taxonomy" id="97485"/>
    <lineage>
        <taxon>Eukaryota</taxon>
        <taxon>Haptista</taxon>
        <taxon>Haptophyta</taxon>
        <taxon>Prymnesiophyceae</taxon>
        <taxon>Prymnesiales</taxon>
        <taxon>Prymnesiaceae</taxon>
        <taxon>Prymnesium</taxon>
    </lineage>
</organism>